<comment type="caution">
    <text evidence="2">The sequence shown here is derived from an EMBL/GenBank/DDBJ whole genome shotgun (WGS) entry which is preliminary data.</text>
</comment>
<name>A0ABV4WJA7_9CYAN</name>
<evidence type="ECO:0000256" key="1">
    <source>
        <dbReference type="SAM" id="Coils"/>
    </source>
</evidence>
<dbReference type="EMBL" id="JBHFNT010000096">
    <property type="protein sequence ID" value="MFB2835140.1"/>
    <property type="molecule type" value="Genomic_DNA"/>
</dbReference>
<sequence length="127" mass="14619">MKPPEEPSASSDTLGSGNSELEFEQALAQVERSLTALKERYAQVQRDRQRQAELKHRYEEVRQDRSMARSQQMKTQLKQIQQELETLEVNLESSLFSWSSLKEPFWMAVRFAGIGIVIGWLLKSCAS</sequence>
<accession>A0ABV4WJA7</accession>
<keyword evidence="3" id="KW-1185">Reference proteome</keyword>
<dbReference type="Proteomes" id="UP001576780">
    <property type="component" value="Unassembled WGS sequence"/>
</dbReference>
<evidence type="ECO:0000313" key="3">
    <source>
        <dbReference type="Proteomes" id="UP001576780"/>
    </source>
</evidence>
<gene>
    <name evidence="2" type="ORF">ACE1CA_11470</name>
</gene>
<proteinExistence type="predicted"/>
<reference evidence="2 3" key="1">
    <citation type="submission" date="2024-09" db="EMBL/GenBank/DDBJ databases">
        <title>Floridaenema gen nov. (Aerosakkonemataceae, Aerosakkonematales ord. nov., Cyanobacteria) from benthic tropical and subtropical fresh waters, with the description of four new species.</title>
        <authorList>
            <person name="Moretto J.A."/>
            <person name="Berthold D.E."/>
            <person name="Lefler F.W."/>
            <person name="Huang I.-S."/>
            <person name="Laughinghouse H. IV."/>
        </authorList>
    </citation>
    <scope>NUCLEOTIDE SEQUENCE [LARGE SCALE GENOMIC DNA]</scope>
    <source>
        <strain evidence="2 3">BLCC-F167</strain>
    </source>
</reference>
<protein>
    <submittedName>
        <fullName evidence="2">DUF2203 domain-containing protein</fullName>
    </submittedName>
</protein>
<organism evidence="2 3">
    <name type="scientific">Floridaenema evergladense BLCC-F167</name>
    <dbReference type="NCBI Taxonomy" id="3153639"/>
    <lineage>
        <taxon>Bacteria</taxon>
        <taxon>Bacillati</taxon>
        <taxon>Cyanobacteriota</taxon>
        <taxon>Cyanophyceae</taxon>
        <taxon>Oscillatoriophycideae</taxon>
        <taxon>Aerosakkonematales</taxon>
        <taxon>Aerosakkonemataceae</taxon>
        <taxon>Floridanema</taxon>
        <taxon>Floridanema evergladense</taxon>
    </lineage>
</organism>
<evidence type="ECO:0000313" key="2">
    <source>
        <dbReference type="EMBL" id="MFB2835140.1"/>
    </source>
</evidence>
<keyword evidence="1" id="KW-0175">Coiled coil</keyword>
<dbReference type="RefSeq" id="WP_413277562.1">
    <property type="nucleotide sequence ID" value="NZ_JBHFNT010000096.1"/>
</dbReference>
<feature type="coiled-coil region" evidence="1">
    <location>
        <begin position="20"/>
        <end position="90"/>
    </location>
</feature>